<evidence type="ECO:0000313" key="17">
    <source>
        <dbReference type="EMBL" id="KAH7576139.1"/>
    </source>
</evidence>
<dbReference type="EMBL" id="JAFEMO010000001">
    <property type="protein sequence ID" value="KAH7576139.1"/>
    <property type="molecule type" value="Genomic_DNA"/>
</dbReference>
<name>A0ABQ8IHE5_9ROSI</name>
<dbReference type="SMART" id="SM00184">
    <property type="entry name" value="RING"/>
    <property type="match status" value="1"/>
</dbReference>
<evidence type="ECO:0000256" key="11">
    <source>
        <dbReference type="ARBA" id="ARBA00022989"/>
    </source>
</evidence>
<keyword evidence="10" id="KW-0862">Zinc</keyword>
<keyword evidence="8 14" id="KW-0863">Zinc-finger</keyword>
<dbReference type="CDD" id="cd16461">
    <property type="entry name" value="RING-H2_EL5-like"/>
    <property type="match status" value="1"/>
</dbReference>
<evidence type="ECO:0000256" key="13">
    <source>
        <dbReference type="ARBA" id="ARBA00024209"/>
    </source>
</evidence>
<evidence type="ECO:0000256" key="4">
    <source>
        <dbReference type="ARBA" id="ARBA00012483"/>
    </source>
</evidence>
<reference evidence="17 18" key="1">
    <citation type="submission" date="2021-02" db="EMBL/GenBank/DDBJ databases">
        <title>Plant Genome Project.</title>
        <authorList>
            <person name="Zhang R.-G."/>
        </authorList>
    </citation>
    <scope>NUCLEOTIDE SEQUENCE [LARGE SCALE GENOMIC DNA]</scope>
    <source>
        <tissue evidence="17">Leaves</tissue>
    </source>
</reference>
<dbReference type="InterPro" id="IPR013083">
    <property type="entry name" value="Znf_RING/FYVE/PHD"/>
</dbReference>
<keyword evidence="9" id="KW-0833">Ubl conjugation pathway</keyword>
<dbReference type="SUPFAM" id="SSF57850">
    <property type="entry name" value="RING/U-box"/>
    <property type="match status" value="1"/>
</dbReference>
<comment type="similarity">
    <text evidence="13">Belongs to the RING-type zinc finger family. ATL subfamily.</text>
</comment>
<dbReference type="Gene3D" id="3.30.40.10">
    <property type="entry name" value="Zinc/RING finger domain, C3HC4 (zinc finger)"/>
    <property type="match status" value="1"/>
</dbReference>
<evidence type="ECO:0000256" key="12">
    <source>
        <dbReference type="ARBA" id="ARBA00023136"/>
    </source>
</evidence>
<evidence type="ECO:0000256" key="1">
    <source>
        <dbReference type="ARBA" id="ARBA00000900"/>
    </source>
</evidence>
<evidence type="ECO:0000256" key="9">
    <source>
        <dbReference type="ARBA" id="ARBA00022786"/>
    </source>
</evidence>
<keyword evidence="6 15" id="KW-0812">Transmembrane</keyword>
<keyword evidence="5" id="KW-0808">Transferase</keyword>
<keyword evidence="18" id="KW-1185">Reference proteome</keyword>
<dbReference type="Pfam" id="PF13639">
    <property type="entry name" value="zf-RING_2"/>
    <property type="match status" value="1"/>
</dbReference>
<evidence type="ECO:0000256" key="3">
    <source>
        <dbReference type="ARBA" id="ARBA00004906"/>
    </source>
</evidence>
<comment type="catalytic activity">
    <reaction evidence="1">
        <text>S-ubiquitinyl-[E2 ubiquitin-conjugating enzyme]-L-cysteine + [acceptor protein]-L-lysine = [E2 ubiquitin-conjugating enzyme]-L-cysteine + N(6)-ubiquitinyl-[acceptor protein]-L-lysine.</text>
        <dbReference type="EC" id="2.3.2.27"/>
    </reaction>
</comment>
<evidence type="ECO:0000256" key="7">
    <source>
        <dbReference type="ARBA" id="ARBA00022723"/>
    </source>
</evidence>
<comment type="subcellular location">
    <subcellularLocation>
        <location evidence="2">Membrane</location>
        <topology evidence="2">Single-pass membrane protein</topology>
    </subcellularLocation>
</comment>
<evidence type="ECO:0000256" key="8">
    <source>
        <dbReference type="ARBA" id="ARBA00022771"/>
    </source>
</evidence>
<evidence type="ECO:0000256" key="10">
    <source>
        <dbReference type="ARBA" id="ARBA00022833"/>
    </source>
</evidence>
<keyword evidence="12 15" id="KW-0472">Membrane</keyword>
<evidence type="ECO:0000313" key="18">
    <source>
        <dbReference type="Proteomes" id="UP000827721"/>
    </source>
</evidence>
<evidence type="ECO:0000256" key="2">
    <source>
        <dbReference type="ARBA" id="ARBA00004167"/>
    </source>
</evidence>
<keyword evidence="7" id="KW-0479">Metal-binding</keyword>
<feature type="domain" description="RING-type" evidence="16">
    <location>
        <begin position="56"/>
        <end position="98"/>
    </location>
</feature>
<comment type="caution">
    <text evidence="17">The sequence shown here is derived from an EMBL/GenBank/DDBJ whole genome shotgun (WGS) entry which is preliminary data.</text>
</comment>
<protein>
    <recommendedName>
        <fullName evidence="4">RING-type E3 ubiquitin transferase</fullName>
        <ecNumber evidence="4">2.3.2.27</ecNumber>
    </recommendedName>
</protein>
<keyword evidence="11 15" id="KW-1133">Transmembrane helix</keyword>
<evidence type="ECO:0000256" key="14">
    <source>
        <dbReference type="PROSITE-ProRule" id="PRU00175"/>
    </source>
</evidence>
<evidence type="ECO:0000259" key="16">
    <source>
        <dbReference type="PROSITE" id="PS50089"/>
    </source>
</evidence>
<evidence type="ECO:0000256" key="15">
    <source>
        <dbReference type="SAM" id="Phobius"/>
    </source>
</evidence>
<gene>
    <name evidence="17" type="ORF">JRO89_XS01G0002700</name>
</gene>
<dbReference type="PANTHER" id="PTHR46913">
    <property type="entry name" value="RING-H2 FINGER PROTEIN ATL16"/>
    <property type="match status" value="1"/>
</dbReference>
<dbReference type="EC" id="2.3.2.27" evidence="4"/>
<feature type="transmembrane region" description="Helical" evidence="15">
    <location>
        <begin position="12"/>
        <end position="30"/>
    </location>
</feature>
<sequence>MRADQLEMMITNYKHMILITITLLAVGFVAKRFWRRNGLRALTFRRNPNRKDAAFCAVCLEGIAEGEKFRRLPECKHCFHVECIDAWFQSRSTCPLCRNDVAFAHEQKGEGGGGHLLLCYLVWCLKIIARMIDNLPVNFFENSFLSYGQSSTYIF</sequence>
<evidence type="ECO:0000256" key="6">
    <source>
        <dbReference type="ARBA" id="ARBA00022692"/>
    </source>
</evidence>
<dbReference type="InterPro" id="IPR001841">
    <property type="entry name" value="Znf_RING"/>
</dbReference>
<organism evidence="17 18">
    <name type="scientific">Xanthoceras sorbifolium</name>
    <dbReference type="NCBI Taxonomy" id="99658"/>
    <lineage>
        <taxon>Eukaryota</taxon>
        <taxon>Viridiplantae</taxon>
        <taxon>Streptophyta</taxon>
        <taxon>Embryophyta</taxon>
        <taxon>Tracheophyta</taxon>
        <taxon>Spermatophyta</taxon>
        <taxon>Magnoliopsida</taxon>
        <taxon>eudicotyledons</taxon>
        <taxon>Gunneridae</taxon>
        <taxon>Pentapetalae</taxon>
        <taxon>rosids</taxon>
        <taxon>malvids</taxon>
        <taxon>Sapindales</taxon>
        <taxon>Sapindaceae</taxon>
        <taxon>Xanthoceroideae</taxon>
        <taxon>Xanthoceras</taxon>
    </lineage>
</organism>
<accession>A0ABQ8IHE5</accession>
<dbReference type="Proteomes" id="UP000827721">
    <property type="component" value="Unassembled WGS sequence"/>
</dbReference>
<dbReference type="InterPro" id="IPR044600">
    <property type="entry name" value="ATL1/ATL16-like"/>
</dbReference>
<evidence type="ECO:0000256" key="5">
    <source>
        <dbReference type="ARBA" id="ARBA00022679"/>
    </source>
</evidence>
<comment type="pathway">
    <text evidence="3">Protein modification; protein ubiquitination.</text>
</comment>
<dbReference type="PROSITE" id="PS50089">
    <property type="entry name" value="ZF_RING_2"/>
    <property type="match status" value="1"/>
</dbReference>
<dbReference type="PANTHER" id="PTHR46913:SF1">
    <property type="entry name" value="RING-H2 FINGER PROTEIN ATL16"/>
    <property type="match status" value="1"/>
</dbReference>
<proteinExistence type="inferred from homology"/>